<dbReference type="RefSeq" id="WP_025412847.1">
    <property type="nucleotide sequence ID" value="NZ_CP007128.1"/>
</dbReference>
<dbReference type="InterPro" id="IPR011004">
    <property type="entry name" value="Trimer_LpxA-like_sf"/>
</dbReference>
<dbReference type="Proteomes" id="UP000019151">
    <property type="component" value="Chromosome"/>
</dbReference>
<dbReference type="AlphaFoldDB" id="W0RPI3"/>
<evidence type="ECO:0000256" key="3">
    <source>
        <dbReference type="SAM" id="MobiDB-lite"/>
    </source>
</evidence>
<keyword evidence="5" id="KW-1185">Reference proteome</keyword>
<dbReference type="GO" id="GO:0005829">
    <property type="term" value="C:cytosol"/>
    <property type="evidence" value="ECO:0007669"/>
    <property type="project" value="TreeGrafter"/>
</dbReference>
<evidence type="ECO:0000313" key="5">
    <source>
        <dbReference type="Proteomes" id="UP000019151"/>
    </source>
</evidence>
<keyword evidence="2 4" id="KW-0808">Transferase</keyword>
<organism evidence="4 5">
    <name type="scientific">Gemmatirosa kalamazoonensis</name>
    <dbReference type="NCBI Taxonomy" id="861299"/>
    <lineage>
        <taxon>Bacteria</taxon>
        <taxon>Pseudomonadati</taxon>
        <taxon>Gemmatimonadota</taxon>
        <taxon>Gemmatimonadia</taxon>
        <taxon>Gemmatimonadales</taxon>
        <taxon>Gemmatimonadaceae</taxon>
        <taxon>Gemmatirosa</taxon>
    </lineage>
</organism>
<dbReference type="OrthoDB" id="110484at2"/>
<feature type="region of interest" description="Disordered" evidence="3">
    <location>
        <begin position="265"/>
        <end position="286"/>
    </location>
</feature>
<proteinExistence type="inferred from homology"/>
<comment type="similarity">
    <text evidence="1">Belongs to the transferase hexapeptide repeat family.</text>
</comment>
<gene>
    <name evidence="4" type="ORF">J421_3861</name>
</gene>
<dbReference type="SUPFAM" id="SSF51161">
    <property type="entry name" value="Trimeric LpxA-like enzymes"/>
    <property type="match status" value="1"/>
</dbReference>
<dbReference type="InterPro" id="IPR051159">
    <property type="entry name" value="Hexapeptide_acetyltransf"/>
</dbReference>
<evidence type="ECO:0000256" key="2">
    <source>
        <dbReference type="ARBA" id="ARBA00022679"/>
    </source>
</evidence>
<evidence type="ECO:0000313" key="4">
    <source>
        <dbReference type="EMBL" id="AHG91398.1"/>
    </source>
</evidence>
<dbReference type="GO" id="GO:0008374">
    <property type="term" value="F:O-acyltransferase activity"/>
    <property type="evidence" value="ECO:0007669"/>
    <property type="project" value="TreeGrafter"/>
</dbReference>
<dbReference type="KEGG" id="gba:J421_3861"/>
<dbReference type="PATRIC" id="fig|861299.3.peg.3917"/>
<dbReference type="PANTHER" id="PTHR23416:SF23">
    <property type="entry name" value="ACETYLTRANSFERASE C18B11.09C-RELATED"/>
    <property type="match status" value="1"/>
</dbReference>
<dbReference type="Gene3D" id="2.160.10.10">
    <property type="entry name" value="Hexapeptide repeat proteins"/>
    <property type="match status" value="1"/>
</dbReference>
<dbReference type="PANTHER" id="PTHR23416">
    <property type="entry name" value="SIALIC ACID SYNTHASE-RELATED"/>
    <property type="match status" value="1"/>
</dbReference>
<dbReference type="CDD" id="cd04647">
    <property type="entry name" value="LbH_MAT_like"/>
    <property type="match status" value="1"/>
</dbReference>
<protein>
    <submittedName>
        <fullName evidence="4">Acetyltransferase</fullName>
    </submittedName>
</protein>
<accession>W0RPI3</accession>
<dbReference type="EMBL" id="CP007128">
    <property type="protein sequence ID" value="AHG91398.1"/>
    <property type="molecule type" value="Genomic_DNA"/>
</dbReference>
<name>W0RPI3_9BACT</name>
<dbReference type="InParanoid" id="W0RPI3"/>
<reference evidence="4 5" key="1">
    <citation type="journal article" date="2014" name="Genome Announc.">
        <title>Genome Sequence and Methylome of Soil Bacterium Gemmatirosa kalamazoonensis KBS708T, a Member of the Rarely Cultivated Gemmatimonadetes Phylum.</title>
        <authorList>
            <person name="Debruyn J.M."/>
            <person name="Radosevich M."/>
            <person name="Wommack K.E."/>
            <person name="Polson S.W."/>
            <person name="Hauser L.J."/>
            <person name="Fawaz M.N."/>
            <person name="Korlach J."/>
            <person name="Tsai Y.C."/>
        </authorList>
    </citation>
    <scope>NUCLEOTIDE SEQUENCE [LARGE SCALE GENOMIC DNA]</scope>
    <source>
        <strain evidence="4 5">KBS708</strain>
    </source>
</reference>
<dbReference type="HOGENOM" id="CLU_065082_0_0_0"/>
<dbReference type="eggNOG" id="COG0110">
    <property type="taxonomic scope" value="Bacteria"/>
</dbReference>
<evidence type="ECO:0000256" key="1">
    <source>
        <dbReference type="ARBA" id="ARBA00007274"/>
    </source>
</evidence>
<dbReference type="STRING" id="861299.J421_3861"/>
<sequence>MALLPLRSLPARGSASLADAWLESIADRLRDDDAQTPDARSELCRTTLAQLLYPTYAADVDGAVHDERLPVATRLALSALDPRNVTLEPEYYGECDDVKFQRVKPLLWLWYSFDRSPLGGQYVDLGVRLRRILAPHIFRRCGANFKCFQHVEFSFGYNMEVGDDVVVHRHVLLDDRGGIVLGNKVSISDYANVYSHTHSIVDQKDVTNVTTVLGDGVRVTYHATILAGVHVGEQGMVGAMAVATKDVRPYHVNVGIPAKSITVKPNAPPQELRVSPAAREKAQQQG</sequence>